<evidence type="ECO:0000313" key="2">
    <source>
        <dbReference type="EMBL" id="NIY72085.1"/>
    </source>
</evidence>
<name>A0ABX0VXD5_9RHOB</name>
<dbReference type="EMBL" id="JAATOP010000003">
    <property type="protein sequence ID" value="NIY72085.1"/>
    <property type="molecule type" value="Genomic_DNA"/>
</dbReference>
<organism evidence="2 3">
    <name type="scientific">Marivivens donghaensis</name>
    <dbReference type="NCBI Taxonomy" id="1699413"/>
    <lineage>
        <taxon>Bacteria</taxon>
        <taxon>Pseudomonadati</taxon>
        <taxon>Pseudomonadota</taxon>
        <taxon>Alphaproteobacteria</taxon>
        <taxon>Rhodobacterales</taxon>
        <taxon>Paracoccaceae</taxon>
        <taxon>Marivivens group</taxon>
        <taxon>Marivivens</taxon>
    </lineage>
</organism>
<proteinExistence type="predicted"/>
<reference evidence="2 3" key="1">
    <citation type="submission" date="2020-03" db="EMBL/GenBank/DDBJ databases">
        <title>Bacterial isolates of synthetic phycosphere.</title>
        <authorList>
            <person name="Fu H."/>
            <person name="Moran M.A."/>
        </authorList>
    </citation>
    <scope>NUCLEOTIDE SEQUENCE [LARGE SCALE GENOMIC DNA]</scope>
    <source>
        <strain evidence="2 3">HF1</strain>
    </source>
</reference>
<dbReference type="RefSeq" id="WP_167637470.1">
    <property type="nucleotide sequence ID" value="NZ_JAATOP010000003.1"/>
</dbReference>
<comment type="caution">
    <text evidence="2">The sequence shown here is derived from an EMBL/GenBank/DDBJ whole genome shotgun (WGS) entry which is preliminary data.</text>
</comment>
<evidence type="ECO:0000313" key="3">
    <source>
        <dbReference type="Proteomes" id="UP000709466"/>
    </source>
</evidence>
<evidence type="ECO:0000259" key="1">
    <source>
        <dbReference type="Pfam" id="PF18557"/>
    </source>
</evidence>
<accession>A0ABX0VXD5</accession>
<feature type="domain" description="Anti-sigma factor NepR" evidence="1">
    <location>
        <begin position="12"/>
        <end position="45"/>
    </location>
</feature>
<dbReference type="InterPro" id="IPR041649">
    <property type="entry name" value="NepR"/>
</dbReference>
<protein>
    <recommendedName>
        <fullName evidence="1">Anti-sigma factor NepR domain-containing protein</fullName>
    </recommendedName>
</protein>
<keyword evidence="3" id="KW-1185">Reference proteome</keyword>
<sequence>MDEKKEKDALEEQIRENLQRAFMEKAQENVPDRFMSLLAQLKEQDEASHGEE</sequence>
<dbReference type="Proteomes" id="UP000709466">
    <property type="component" value="Unassembled WGS sequence"/>
</dbReference>
<dbReference type="Pfam" id="PF18557">
    <property type="entry name" value="NepR"/>
    <property type="match status" value="1"/>
</dbReference>
<gene>
    <name evidence="2" type="ORF">HCZ30_06505</name>
</gene>